<evidence type="ECO:0000313" key="4">
    <source>
        <dbReference type="Proteomes" id="UP000647172"/>
    </source>
</evidence>
<dbReference type="EMBL" id="BOMQ01000018">
    <property type="protein sequence ID" value="GIE48025.1"/>
    <property type="molecule type" value="Genomic_DNA"/>
</dbReference>
<evidence type="ECO:0000313" key="3">
    <source>
        <dbReference type="EMBL" id="GIE48025.1"/>
    </source>
</evidence>
<accession>A0A919JES8</accession>
<feature type="domain" description="IPT/TIG" evidence="2">
    <location>
        <begin position="470"/>
        <end position="551"/>
    </location>
</feature>
<keyword evidence="1" id="KW-0732">Signal</keyword>
<gene>
    <name evidence="3" type="ORF">Ani05nite_15590</name>
</gene>
<keyword evidence="4" id="KW-1185">Reference proteome</keyword>
<organism evidence="3 4">
    <name type="scientific">Actinoplanes nipponensis</name>
    <dbReference type="NCBI Taxonomy" id="135950"/>
    <lineage>
        <taxon>Bacteria</taxon>
        <taxon>Bacillati</taxon>
        <taxon>Actinomycetota</taxon>
        <taxon>Actinomycetes</taxon>
        <taxon>Micromonosporales</taxon>
        <taxon>Micromonosporaceae</taxon>
        <taxon>Actinoplanes</taxon>
    </lineage>
</organism>
<sequence>MRTSQSSSRFRRIPAALAVGATAAVMLAATATPALAVGPVAIDDSTGFTGGGDVINVTSSAQFGTGTNGVTFSSGATCPATYTTSGTNLVAASVVHTDASNLVVTVPATVVAPVAYKVCVYLGTTVASSALVNSPNTAPVYTVSPAAPVLSTTGGITGGGNSITATLTNFLTVPTAPAAVFSVAACPTTYGTPTSNLAATVTKTSVTVGTLTVPAGVVMPNTYNVCIYTGNTAAATLIADSSADYTPTPPTAVLSPTSGLTGGGNSITVTSTSNYLNGVSSPGVAFSVATCPSTFTASPANLVGTATRLSDTVASVVVPAGVVSASPGPAYNVCVYNGSDDGVSTLVGTSAAAYTATVPTVALSTNVGVTATSTPITVSSTNNFLNGVSAAAATLSAPACTSTYSIAAPGTYAATTTKIANNKAVVTVPTSVVSASPGPAYNVCIYSSNSGPLIASSGNVKYSVGSAITIGVVSPAGGPALGGNKISIAGTGLPTTPGSISATIGGYPLVVTPVSATEFTAIVPAHEASGPLPIKVVTPSGTFYSSGTYTYSNGVVIAPNTTSNTAAPIYVDVQGVGFAGINFTTTTGTTSTDTNGHVYLVSGAYDPTDTAGKKATPPIAECTNVLVINDTELICTVDAGDSLSTAGAAVTTPVPDGTYTMTVVSDGRMDVQTGGANADVTFTKTVVSSGSTFTVADY</sequence>
<comment type="caution">
    <text evidence="3">The sequence shown here is derived from an EMBL/GenBank/DDBJ whole genome shotgun (WGS) entry which is preliminary data.</text>
</comment>
<dbReference type="RefSeq" id="WP_203766368.1">
    <property type="nucleotide sequence ID" value="NZ_BAAAYJ010000009.1"/>
</dbReference>
<dbReference type="InterPro" id="IPR013783">
    <property type="entry name" value="Ig-like_fold"/>
</dbReference>
<name>A0A919JES8_9ACTN</name>
<dbReference type="InterPro" id="IPR014756">
    <property type="entry name" value="Ig_E-set"/>
</dbReference>
<feature type="chain" id="PRO_5036949670" description="IPT/TIG domain-containing protein" evidence="1">
    <location>
        <begin position="37"/>
        <end position="698"/>
    </location>
</feature>
<dbReference type="Proteomes" id="UP000647172">
    <property type="component" value="Unassembled WGS sequence"/>
</dbReference>
<dbReference type="SUPFAM" id="SSF81296">
    <property type="entry name" value="E set domains"/>
    <property type="match status" value="1"/>
</dbReference>
<dbReference type="Gene3D" id="2.60.40.10">
    <property type="entry name" value="Immunoglobulins"/>
    <property type="match status" value="1"/>
</dbReference>
<dbReference type="InterPro" id="IPR002909">
    <property type="entry name" value="IPT_dom"/>
</dbReference>
<dbReference type="AlphaFoldDB" id="A0A919JES8"/>
<feature type="signal peptide" evidence="1">
    <location>
        <begin position="1"/>
        <end position="36"/>
    </location>
</feature>
<dbReference type="GO" id="GO:0005975">
    <property type="term" value="P:carbohydrate metabolic process"/>
    <property type="evidence" value="ECO:0007669"/>
    <property type="project" value="UniProtKB-ARBA"/>
</dbReference>
<dbReference type="Pfam" id="PF01833">
    <property type="entry name" value="TIG"/>
    <property type="match status" value="1"/>
</dbReference>
<evidence type="ECO:0000259" key="2">
    <source>
        <dbReference type="Pfam" id="PF01833"/>
    </source>
</evidence>
<reference evidence="3" key="1">
    <citation type="submission" date="2021-01" db="EMBL/GenBank/DDBJ databases">
        <title>Whole genome shotgun sequence of Actinoplanes nipponensis NBRC 14063.</title>
        <authorList>
            <person name="Komaki H."/>
            <person name="Tamura T."/>
        </authorList>
    </citation>
    <scope>NUCLEOTIDE SEQUENCE</scope>
    <source>
        <strain evidence="3">NBRC 14063</strain>
    </source>
</reference>
<protein>
    <recommendedName>
        <fullName evidence="2">IPT/TIG domain-containing protein</fullName>
    </recommendedName>
</protein>
<evidence type="ECO:0000256" key="1">
    <source>
        <dbReference type="SAM" id="SignalP"/>
    </source>
</evidence>
<proteinExistence type="predicted"/>